<evidence type="ECO:0000313" key="2">
    <source>
        <dbReference type="EMBL" id="ABM10346.1"/>
    </source>
</evidence>
<dbReference type="HOGENOM" id="CLU_1192818_0_0_11"/>
<organism evidence="2 3">
    <name type="scientific">Paenarthrobacter aurescens (strain TC1)</name>
    <dbReference type="NCBI Taxonomy" id="290340"/>
    <lineage>
        <taxon>Bacteria</taxon>
        <taxon>Bacillati</taxon>
        <taxon>Actinomycetota</taxon>
        <taxon>Actinomycetes</taxon>
        <taxon>Micrococcales</taxon>
        <taxon>Micrococcaceae</taxon>
        <taxon>Paenarthrobacter</taxon>
    </lineage>
</organism>
<feature type="compositionally biased region" description="Basic and acidic residues" evidence="1">
    <location>
        <begin position="163"/>
        <end position="173"/>
    </location>
</feature>
<feature type="compositionally biased region" description="Basic and acidic residues" evidence="1">
    <location>
        <begin position="190"/>
        <end position="203"/>
    </location>
</feature>
<evidence type="ECO:0000313" key="3">
    <source>
        <dbReference type="Proteomes" id="UP000000637"/>
    </source>
</evidence>
<name>A1RCP7_PAEAT</name>
<dbReference type="KEGG" id="aau:AAur_pTC10137"/>
<reference evidence="2 3" key="1">
    <citation type="journal article" date="2006" name="PLoS Genet.">
        <title>Secrets of soil survival revealed by the genome sequence of Arthrobacter aurescens TC1.</title>
        <authorList>
            <person name="Mongodin E.F."/>
            <person name="Shapir N."/>
            <person name="Daugherty S.C."/>
            <person name="DeBoy R.T."/>
            <person name="Emerson J.B."/>
            <person name="Shvartzbeyn A."/>
            <person name="Radune D."/>
            <person name="Vamathevan J."/>
            <person name="Riggs F."/>
            <person name="Grinberg V."/>
            <person name="Khouri H."/>
            <person name="Wackett L.P."/>
            <person name="Nelson K.E."/>
            <person name="Sadowsky M.J."/>
        </authorList>
    </citation>
    <scope>NUCLEOTIDE SEQUENCE [LARGE SCALE GENOMIC DNA]</scope>
    <source>
        <strain evidence="2 3">TC1</strain>
    </source>
</reference>
<evidence type="ECO:0000256" key="1">
    <source>
        <dbReference type="SAM" id="MobiDB-lite"/>
    </source>
</evidence>
<dbReference type="EMBL" id="CP000475">
    <property type="protein sequence ID" value="ABM10346.1"/>
    <property type="molecule type" value="Genomic_DNA"/>
</dbReference>
<accession>A1RCP7</accession>
<keyword evidence="2" id="KW-0614">Plasmid</keyword>
<geneLocation type="plasmid" evidence="2 3">
    <name>pTC1</name>
</geneLocation>
<dbReference type="AlphaFoldDB" id="A1RCP7"/>
<keyword evidence="3" id="KW-1185">Reference proteome</keyword>
<sequence length="232" mass="25564">MGLMSAVTTFFPAVLGQCALLTARYSIDVSCLDGVVARADASGLRAADRQLDERWGRWSQTGVYRRLRRPEQERIGQYRHMRGRRLVLFGTLGGYISGRRNMACTTVVAMVSAMRCPISGALRGLVARSMPFVIVMPCYRCWSPKTSATVIRVPGHAHGPHAGNEEGEGKTSEDAPPGSRPLKHRCKTSRKPDHDPSVVDEHVLPTLPTHRGPGHPISRTGVKPRPQTRRHS</sequence>
<feature type="region of interest" description="Disordered" evidence="1">
    <location>
        <begin position="153"/>
        <end position="232"/>
    </location>
</feature>
<gene>
    <name evidence="2" type="ordered locus">AAur_pTC10137</name>
</gene>
<proteinExistence type="predicted"/>
<dbReference type="Proteomes" id="UP000000637">
    <property type="component" value="Plasmid pTC1"/>
</dbReference>
<protein>
    <submittedName>
        <fullName evidence="2">Uncharacterized protein</fullName>
    </submittedName>
</protein>